<protein>
    <submittedName>
        <fullName evidence="2">Uncharacterized protein</fullName>
    </submittedName>
</protein>
<evidence type="ECO:0000256" key="1">
    <source>
        <dbReference type="SAM" id="MobiDB-lite"/>
    </source>
</evidence>
<evidence type="ECO:0000313" key="3">
    <source>
        <dbReference type="Proteomes" id="UP000826271"/>
    </source>
</evidence>
<feature type="compositionally biased region" description="Polar residues" evidence="1">
    <location>
        <begin position="53"/>
        <end position="70"/>
    </location>
</feature>
<dbReference type="EMBL" id="WHWC01000004">
    <property type="protein sequence ID" value="KAG8383571.1"/>
    <property type="molecule type" value="Genomic_DNA"/>
</dbReference>
<dbReference type="Proteomes" id="UP000826271">
    <property type="component" value="Unassembled WGS sequence"/>
</dbReference>
<dbReference type="AlphaFoldDB" id="A0AAV6XKS0"/>
<proteinExistence type="predicted"/>
<feature type="region of interest" description="Disordered" evidence="1">
    <location>
        <begin position="50"/>
        <end position="70"/>
    </location>
</feature>
<gene>
    <name evidence="2" type="ORF">BUALT_Bualt04G0027400</name>
</gene>
<evidence type="ECO:0000313" key="2">
    <source>
        <dbReference type="EMBL" id="KAG8383571.1"/>
    </source>
</evidence>
<comment type="caution">
    <text evidence="2">The sequence shown here is derived from an EMBL/GenBank/DDBJ whole genome shotgun (WGS) entry which is preliminary data.</text>
</comment>
<organism evidence="2 3">
    <name type="scientific">Buddleja alternifolia</name>
    <dbReference type="NCBI Taxonomy" id="168488"/>
    <lineage>
        <taxon>Eukaryota</taxon>
        <taxon>Viridiplantae</taxon>
        <taxon>Streptophyta</taxon>
        <taxon>Embryophyta</taxon>
        <taxon>Tracheophyta</taxon>
        <taxon>Spermatophyta</taxon>
        <taxon>Magnoliopsida</taxon>
        <taxon>eudicotyledons</taxon>
        <taxon>Gunneridae</taxon>
        <taxon>Pentapetalae</taxon>
        <taxon>asterids</taxon>
        <taxon>lamiids</taxon>
        <taxon>Lamiales</taxon>
        <taxon>Scrophulariaceae</taxon>
        <taxon>Buddlejeae</taxon>
        <taxon>Buddleja</taxon>
    </lineage>
</organism>
<keyword evidence="3" id="KW-1185">Reference proteome</keyword>
<reference evidence="2" key="1">
    <citation type="submission" date="2019-10" db="EMBL/GenBank/DDBJ databases">
        <authorList>
            <person name="Zhang R."/>
            <person name="Pan Y."/>
            <person name="Wang J."/>
            <person name="Ma R."/>
            <person name="Yu S."/>
        </authorList>
    </citation>
    <scope>NUCLEOTIDE SEQUENCE</scope>
    <source>
        <strain evidence="2">LA-IB0</strain>
        <tissue evidence="2">Leaf</tissue>
    </source>
</reference>
<name>A0AAV6XKS0_9LAMI</name>
<sequence>MSTSEENASYEKWDRSNRVSLKIIKGSITFDIRGGVEDSDNANTHLASVEEQIPTSSKAHATTLITNKVK</sequence>
<accession>A0AAV6XKS0</accession>